<feature type="site" description="Raises pKa of active site His" evidence="6">
    <location>
        <position position="197"/>
    </location>
</feature>
<sequence length="255" mass="27420">MSSSELTGAELEAAGMREIDSAVATSRAAQDALDNNALQQAIRERRAAGDTAPLKLGVLISGSGTNLQAIIDRIADGTLNASVELVVSSRPSAKGLQRAEKAGIQTLTLSKDVYADPLAADEVIAFELLKHQVDYVVMAGYMRMVHAPLLQLFKNRVVNIHPALLPSFQGAHGIQDAYDRGVKVTGVTVHFANEVYDQGPIIAQETVRIEEGMSVDELEANIHAVEHVLYPQVVGLLSAGRVHVDEDNRVQILPE</sequence>
<keyword evidence="3 6" id="KW-0658">Purine biosynthesis</keyword>
<comment type="caution">
    <text evidence="8">The sequence shown here is derived from an EMBL/GenBank/DDBJ whole genome shotgun (WGS) entry which is preliminary data.</text>
</comment>
<dbReference type="Proteomes" id="UP000260943">
    <property type="component" value="Unassembled WGS sequence"/>
</dbReference>
<dbReference type="InterPro" id="IPR036477">
    <property type="entry name" value="Formyl_transf_N_sf"/>
</dbReference>
<dbReference type="EMBL" id="QSRJ01000007">
    <property type="protein sequence ID" value="RGL09869.1"/>
    <property type="molecule type" value="Genomic_DNA"/>
</dbReference>
<dbReference type="InterPro" id="IPR004607">
    <property type="entry name" value="GART"/>
</dbReference>
<feature type="active site" description="Proton donor" evidence="6">
    <location>
        <position position="161"/>
    </location>
</feature>
<dbReference type="CDD" id="cd08645">
    <property type="entry name" value="FMT_core_GART"/>
    <property type="match status" value="1"/>
</dbReference>
<dbReference type="EC" id="2.1.2.2" evidence="6"/>
<reference evidence="8 9" key="1">
    <citation type="submission" date="2018-08" db="EMBL/GenBank/DDBJ databases">
        <title>A genome reference for cultivated species of the human gut microbiota.</title>
        <authorList>
            <person name="Zou Y."/>
            <person name="Xue W."/>
            <person name="Luo G."/>
        </authorList>
    </citation>
    <scope>NUCLEOTIDE SEQUENCE [LARGE SCALE GENOMIC DNA]</scope>
    <source>
        <strain evidence="8 9">TF08-14</strain>
    </source>
</reference>
<dbReference type="UniPathway" id="UPA00074">
    <property type="reaction ID" value="UER00126"/>
</dbReference>
<evidence type="ECO:0000256" key="3">
    <source>
        <dbReference type="ARBA" id="ARBA00022755"/>
    </source>
</evidence>
<dbReference type="PANTHER" id="PTHR43369">
    <property type="entry name" value="PHOSPHORIBOSYLGLYCINAMIDE FORMYLTRANSFERASE"/>
    <property type="match status" value="1"/>
</dbReference>
<comment type="function">
    <text evidence="6">Catalyzes the transfer of a formyl group from 10-formyltetrahydrofolate to 5-phospho-ribosyl-glycinamide (GAR), producing 5-phospho-ribosyl-N-formylglycinamide (FGAR) and tetrahydrofolate.</text>
</comment>
<dbReference type="PROSITE" id="PS00373">
    <property type="entry name" value="GART"/>
    <property type="match status" value="1"/>
</dbReference>
<dbReference type="SUPFAM" id="SSF53328">
    <property type="entry name" value="Formyltransferase"/>
    <property type="match status" value="1"/>
</dbReference>
<gene>
    <name evidence="6" type="primary">purN</name>
    <name evidence="8" type="ORF">DXC81_06545</name>
</gene>
<dbReference type="AlphaFoldDB" id="A0A3E4QRN4"/>
<feature type="binding site" evidence="6">
    <location>
        <position position="159"/>
    </location>
    <ligand>
        <name>(6R)-10-formyltetrahydrofolate</name>
        <dbReference type="ChEBI" id="CHEBI:195366"/>
    </ligand>
</feature>
<dbReference type="NCBIfam" id="TIGR00639">
    <property type="entry name" value="PurN"/>
    <property type="match status" value="1"/>
</dbReference>
<dbReference type="InterPro" id="IPR001555">
    <property type="entry name" value="GART_AS"/>
</dbReference>
<proteinExistence type="inferred from homology"/>
<evidence type="ECO:0000313" key="8">
    <source>
        <dbReference type="EMBL" id="RGL09869.1"/>
    </source>
</evidence>
<evidence type="ECO:0000256" key="2">
    <source>
        <dbReference type="ARBA" id="ARBA00022679"/>
    </source>
</evidence>
<comment type="caution">
    <text evidence="6">Lacks conserved residue(s) required for the propagation of feature annotation.</text>
</comment>
<organism evidence="8 9">
    <name type="scientific">Collinsella tanakaei</name>
    <dbReference type="NCBI Taxonomy" id="626935"/>
    <lineage>
        <taxon>Bacteria</taxon>
        <taxon>Bacillati</taxon>
        <taxon>Actinomycetota</taxon>
        <taxon>Coriobacteriia</taxon>
        <taxon>Coriobacteriales</taxon>
        <taxon>Coriobacteriaceae</taxon>
        <taxon>Collinsella</taxon>
    </lineage>
</organism>
<feature type="domain" description="Formyl transferase N-terminal" evidence="7">
    <location>
        <begin position="55"/>
        <end position="234"/>
    </location>
</feature>
<dbReference type="HAMAP" id="MF_01930">
    <property type="entry name" value="PurN"/>
    <property type="match status" value="1"/>
</dbReference>
<dbReference type="PANTHER" id="PTHR43369:SF2">
    <property type="entry name" value="PHOSPHORIBOSYLGLYCINAMIDE FORMYLTRANSFERASE"/>
    <property type="match status" value="1"/>
</dbReference>
<protein>
    <recommendedName>
        <fullName evidence="6">Phosphoribosylglycinamide formyltransferase</fullName>
        <ecNumber evidence="6">2.1.2.2</ecNumber>
    </recommendedName>
    <alternativeName>
        <fullName evidence="6">5'-phosphoribosylglycinamide transformylase</fullName>
    </alternativeName>
    <alternativeName>
        <fullName evidence="6">GAR transformylase</fullName>
        <shortName evidence="6">GART</shortName>
    </alternativeName>
</protein>
<keyword evidence="2 6" id="KW-0808">Transferase</keyword>
<dbReference type="Gene3D" id="3.40.50.170">
    <property type="entry name" value="Formyl transferase, N-terminal domain"/>
    <property type="match status" value="1"/>
</dbReference>
<comment type="pathway">
    <text evidence="1 6">Purine metabolism; IMP biosynthesis via de novo pathway; N(2)-formyl-N(1)-(5-phospho-D-ribosyl)glycinamide from N(1)-(5-phospho-D-ribosyl)glycinamide (10-formyl THF route): step 1/1.</text>
</comment>
<evidence type="ECO:0000313" key="9">
    <source>
        <dbReference type="Proteomes" id="UP000260943"/>
    </source>
</evidence>
<comment type="similarity">
    <text evidence="4 6">Belongs to the GART family.</text>
</comment>
<evidence type="ECO:0000256" key="5">
    <source>
        <dbReference type="ARBA" id="ARBA00047664"/>
    </source>
</evidence>
<evidence type="ECO:0000256" key="6">
    <source>
        <dbReference type="HAMAP-Rule" id="MF_01930"/>
    </source>
</evidence>
<feature type="binding site" evidence="6">
    <location>
        <begin position="64"/>
        <end position="66"/>
    </location>
    <ligand>
        <name>N(1)-(5-phospho-beta-D-ribosyl)glycinamide</name>
        <dbReference type="ChEBI" id="CHEBI:143788"/>
    </ligand>
</feature>
<dbReference type="GO" id="GO:0006189">
    <property type="term" value="P:'de novo' IMP biosynthetic process"/>
    <property type="evidence" value="ECO:0007669"/>
    <property type="project" value="UniProtKB-UniRule"/>
</dbReference>
<dbReference type="InterPro" id="IPR002376">
    <property type="entry name" value="Formyl_transf_N"/>
</dbReference>
<evidence type="ECO:0000256" key="4">
    <source>
        <dbReference type="ARBA" id="ARBA00038440"/>
    </source>
</evidence>
<evidence type="ECO:0000256" key="1">
    <source>
        <dbReference type="ARBA" id="ARBA00005054"/>
    </source>
</evidence>
<dbReference type="PIRSF" id="PIRSF036480">
    <property type="entry name" value="FormyFH4_hydr"/>
    <property type="match status" value="1"/>
</dbReference>
<accession>A0A3E4QRN4</accession>
<evidence type="ECO:0000259" key="7">
    <source>
        <dbReference type="Pfam" id="PF00551"/>
    </source>
</evidence>
<dbReference type="RefSeq" id="WP_117679711.1">
    <property type="nucleotide sequence ID" value="NZ_JAQCWE010000007.1"/>
</dbReference>
<comment type="catalytic activity">
    <reaction evidence="5 6">
        <text>N(1)-(5-phospho-beta-D-ribosyl)glycinamide + (6R)-10-formyltetrahydrofolate = N(2)-formyl-N(1)-(5-phospho-beta-D-ribosyl)glycinamide + (6S)-5,6,7,8-tetrahydrofolate + H(+)</text>
        <dbReference type="Rhea" id="RHEA:15053"/>
        <dbReference type="ChEBI" id="CHEBI:15378"/>
        <dbReference type="ChEBI" id="CHEBI:57453"/>
        <dbReference type="ChEBI" id="CHEBI:143788"/>
        <dbReference type="ChEBI" id="CHEBI:147286"/>
        <dbReference type="ChEBI" id="CHEBI:195366"/>
        <dbReference type="EC" id="2.1.2.2"/>
    </reaction>
</comment>
<dbReference type="Pfam" id="PF00551">
    <property type="entry name" value="Formyl_trans_N"/>
    <property type="match status" value="1"/>
</dbReference>
<name>A0A3E4QRN4_9ACTN</name>
<dbReference type="GO" id="GO:0005829">
    <property type="term" value="C:cytosol"/>
    <property type="evidence" value="ECO:0007669"/>
    <property type="project" value="TreeGrafter"/>
</dbReference>
<dbReference type="GO" id="GO:0004644">
    <property type="term" value="F:phosphoribosylglycinamide formyltransferase activity"/>
    <property type="evidence" value="ECO:0007669"/>
    <property type="project" value="UniProtKB-UniRule"/>
</dbReference>